<dbReference type="AlphaFoldDB" id="A0A3M7FC01"/>
<reference evidence="1 2" key="1">
    <citation type="journal article" date="2018" name="BMC Genomics">
        <title>Genomic evidence for intraspecific hybridization in a clonal and extremely halotolerant yeast.</title>
        <authorList>
            <person name="Gostincar C."/>
            <person name="Stajich J.E."/>
            <person name="Zupancic J."/>
            <person name="Zalar P."/>
            <person name="Gunde-Cimerman N."/>
        </authorList>
    </citation>
    <scope>NUCLEOTIDE SEQUENCE [LARGE SCALE GENOMIC DNA]</scope>
    <source>
        <strain evidence="1 2">EXF-2788</strain>
    </source>
</reference>
<protein>
    <submittedName>
        <fullName evidence="1">Uncharacterized protein</fullName>
    </submittedName>
</protein>
<dbReference type="OrthoDB" id="3630997at2759"/>
<proteinExistence type="predicted"/>
<sequence>MAAFFDRVIKSITNCIDYQIQRCPGKKRIKALIIPGGFGQSKYLINCLESKYGRRFKVMVQMSTVVGRCVKNPKRRTLPRNLIDSKLWHHRNEPVSRGALLRYADIETRGLSSNESFGVGRTEPFDPLLHPDVANKAIPKLRRGVLPDLTKVKPDPFTGEMNVHQRWMPILTRVRLVTRGNGQTPKNSFTFSAWREDWVRPDDDIMTVQIYWTDSPNIADHMPLMLDSRDQWEGKLDPRFEPWGRPQEKKLPDLKAMGFKLEESTEEGECYVVHSRLILDCKGANVELVWQIARPDSRLYDEDDRWAPPDDIELTDADVFELVDASFNPNPRTSAF</sequence>
<organism evidence="1 2">
    <name type="scientific">Hortaea werneckii</name>
    <name type="common">Black yeast</name>
    <name type="synonym">Cladosporium werneckii</name>
    <dbReference type="NCBI Taxonomy" id="91943"/>
    <lineage>
        <taxon>Eukaryota</taxon>
        <taxon>Fungi</taxon>
        <taxon>Dikarya</taxon>
        <taxon>Ascomycota</taxon>
        <taxon>Pezizomycotina</taxon>
        <taxon>Dothideomycetes</taxon>
        <taxon>Dothideomycetidae</taxon>
        <taxon>Mycosphaerellales</taxon>
        <taxon>Teratosphaeriaceae</taxon>
        <taxon>Hortaea</taxon>
    </lineage>
</organism>
<name>A0A3M7FC01_HORWE</name>
<accession>A0A3M7FC01</accession>
<evidence type="ECO:0000313" key="1">
    <source>
        <dbReference type="EMBL" id="RMY85961.1"/>
    </source>
</evidence>
<dbReference type="Proteomes" id="UP000268823">
    <property type="component" value="Unassembled WGS sequence"/>
</dbReference>
<comment type="caution">
    <text evidence="1">The sequence shown here is derived from an EMBL/GenBank/DDBJ whole genome shotgun (WGS) entry which is preliminary data.</text>
</comment>
<evidence type="ECO:0000313" key="2">
    <source>
        <dbReference type="Proteomes" id="UP000268823"/>
    </source>
</evidence>
<gene>
    <name evidence="1" type="ORF">D0861_06191</name>
</gene>
<dbReference type="EMBL" id="QWIR01000120">
    <property type="protein sequence ID" value="RMY85961.1"/>
    <property type="molecule type" value="Genomic_DNA"/>
</dbReference>